<dbReference type="PANTHER" id="PTHR46825:SF9">
    <property type="entry name" value="BETA-LACTAMASE-RELATED DOMAIN-CONTAINING PROTEIN"/>
    <property type="match status" value="1"/>
</dbReference>
<dbReference type="InterPro" id="IPR050491">
    <property type="entry name" value="AmpC-like"/>
</dbReference>
<dbReference type="EMBL" id="CP011309">
    <property type="protein sequence ID" value="AKF28168.1"/>
    <property type="molecule type" value="Genomic_DNA"/>
</dbReference>
<dbReference type="Gene3D" id="3.40.710.10">
    <property type="entry name" value="DD-peptidase/beta-lactamase superfamily"/>
    <property type="match status" value="1"/>
</dbReference>
<evidence type="ECO:0000259" key="1">
    <source>
        <dbReference type="Pfam" id="PF00144"/>
    </source>
</evidence>
<feature type="domain" description="Beta-lactamase-related" evidence="1">
    <location>
        <begin position="57"/>
        <end position="269"/>
    </location>
</feature>
<dbReference type="SUPFAM" id="SSF56601">
    <property type="entry name" value="beta-lactamase/transpeptidase-like"/>
    <property type="match status" value="1"/>
</dbReference>
<dbReference type="Pfam" id="PF00144">
    <property type="entry name" value="Beta-lactamase"/>
    <property type="match status" value="1"/>
</dbReference>
<gene>
    <name evidence="2" type="ORF">YH66_11690</name>
</gene>
<protein>
    <submittedName>
        <fullName evidence="2">Beta-lactamase</fullName>
    </submittedName>
</protein>
<reference evidence="2 3" key="1">
    <citation type="submission" date="2015-04" db="EMBL/GenBank/DDBJ databases">
        <title>Complete Genome Sequence of Brevibacterium flavum ATCC 15168.</title>
        <authorList>
            <person name="Ahn J."/>
            <person name="Park G."/>
            <person name="Jeon W."/>
            <person name="Jang Y."/>
            <person name="Jang M."/>
            <person name="Lee H."/>
            <person name="Lee H."/>
        </authorList>
    </citation>
    <scope>NUCLEOTIDE SEQUENCE [LARGE SCALE GENOMIC DNA]</scope>
    <source>
        <strain evidence="2 3">ATCC 15168</strain>
    </source>
</reference>
<dbReference type="RefSeq" id="WP_003859217.1">
    <property type="nucleotide sequence ID" value="NZ_CP011309.1"/>
</dbReference>
<dbReference type="InterPro" id="IPR001466">
    <property type="entry name" value="Beta-lactam-related"/>
</dbReference>
<proteinExistence type="predicted"/>
<dbReference type="PATRIC" id="fig|92706.3.peg.2449"/>
<dbReference type="HOGENOM" id="CLU_020027_7_3_11"/>
<organism evidence="2 3">
    <name type="scientific">[Brevibacterium] flavum</name>
    <dbReference type="NCBI Taxonomy" id="92706"/>
    <lineage>
        <taxon>Bacteria</taxon>
        <taxon>Bacillati</taxon>
        <taxon>Actinomycetota</taxon>
        <taxon>Actinomycetes</taxon>
        <taxon>Mycobacteriales</taxon>
        <taxon>Corynebacteriaceae</taxon>
        <taxon>Corynebacterium</taxon>
    </lineage>
</organism>
<dbReference type="Proteomes" id="UP000034037">
    <property type="component" value="Chromosome"/>
</dbReference>
<evidence type="ECO:0000313" key="2">
    <source>
        <dbReference type="EMBL" id="AKF28168.1"/>
    </source>
</evidence>
<sequence length="342" mass="37082">MRLKKQLLGSLLVVIVVLSIVVATTKQQKGFVTGQPTGALNLSDILDSEELGEYHLMSAAIITGNTVDFSGLGAGPDDPFEIASITKIFTGELLRLQIERGEITESTTVGDVLGERVVDSLIRDITVEELANHTSGLPRLGNVGLRPFMATFFDKNPYKDLSADRVISISTTSKLNSRGEFHYSNLGFALLGQVLARNAGLTFDQLLDRDLLAPLNLNNTKLMTPESLAQDAPQGFSTPGKQVEAWEMDGFLPAAGLRSTARDMAVFCQYLFTKGPAPFTWQSLESAPEIVWHNGESFGYSSVLFFNTATTTAIFVAADVATSVFPIGHELLMANSTRQESK</sequence>
<keyword evidence="3" id="KW-1185">Reference proteome</keyword>
<dbReference type="AlphaFoldDB" id="A0A0F6Z673"/>
<dbReference type="InterPro" id="IPR012338">
    <property type="entry name" value="Beta-lactam/transpept-like"/>
</dbReference>
<accession>A0A0F6Z673</accession>
<name>A0A0F6Z673_9CORY</name>
<evidence type="ECO:0000313" key="3">
    <source>
        <dbReference type="Proteomes" id="UP000034037"/>
    </source>
</evidence>
<dbReference type="PANTHER" id="PTHR46825">
    <property type="entry name" value="D-ALANYL-D-ALANINE-CARBOXYPEPTIDASE/ENDOPEPTIDASE AMPH"/>
    <property type="match status" value="1"/>
</dbReference>